<protein>
    <submittedName>
        <fullName evidence="2">Uncharacterized protein</fullName>
    </submittedName>
</protein>
<dbReference type="Proteomes" id="UP001432027">
    <property type="component" value="Unassembled WGS sequence"/>
</dbReference>
<sequence length="124" mass="13208">MSQCQRSRKICSVESEEKNSNMVIIGVGCGVGALLLLAACAVAFYFFRRAKTAEKKLLTLTEKGTTDRKNTALGVAVESNRAAKEKEVVGNPADGARDASGFAARHDVACGARSQEGHSIHQCH</sequence>
<proteinExistence type="predicted"/>
<dbReference type="AlphaFoldDB" id="A0AAV5SBW5"/>
<gene>
    <name evidence="2" type="ORF">PENTCL1PPCAC_2966</name>
</gene>
<dbReference type="PROSITE" id="PS51257">
    <property type="entry name" value="PROKAR_LIPOPROTEIN"/>
    <property type="match status" value="1"/>
</dbReference>
<evidence type="ECO:0000313" key="3">
    <source>
        <dbReference type="Proteomes" id="UP001432027"/>
    </source>
</evidence>
<organism evidence="2 3">
    <name type="scientific">Pristionchus entomophagus</name>
    <dbReference type="NCBI Taxonomy" id="358040"/>
    <lineage>
        <taxon>Eukaryota</taxon>
        <taxon>Metazoa</taxon>
        <taxon>Ecdysozoa</taxon>
        <taxon>Nematoda</taxon>
        <taxon>Chromadorea</taxon>
        <taxon>Rhabditida</taxon>
        <taxon>Rhabditina</taxon>
        <taxon>Diplogasteromorpha</taxon>
        <taxon>Diplogasteroidea</taxon>
        <taxon>Neodiplogasteridae</taxon>
        <taxon>Pristionchus</taxon>
    </lineage>
</organism>
<comment type="caution">
    <text evidence="2">The sequence shown here is derived from an EMBL/GenBank/DDBJ whole genome shotgun (WGS) entry which is preliminary data.</text>
</comment>
<keyword evidence="1" id="KW-0812">Transmembrane</keyword>
<keyword evidence="1" id="KW-1133">Transmembrane helix</keyword>
<evidence type="ECO:0000256" key="1">
    <source>
        <dbReference type="SAM" id="Phobius"/>
    </source>
</evidence>
<feature type="transmembrane region" description="Helical" evidence="1">
    <location>
        <begin position="22"/>
        <end position="47"/>
    </location>
</feature>
<keyword evidence="3" id="KW-1185">Reference proteome</keyword>
<name>A0AAV5SBW5_9BILA</name>
<dbReference type="EMBL" id="BTSX01000001">
    <property type="protein sequence ID" value="GMS80791.1"/>
    <property type="molecule type" value="Genomic_DNA"/>
</dbReference>
<accession>A0AAV5SBW5</accession>
<keyword evidence="1" id="KW-0472">Membrane</keyword>
<reference evidence="2" key="1">
    <citation type="submission" date="2023-10" db="EMBL/GenBank/DDBJ databases">
        <title>Genome assembly of Pristionchus species.</title>
        <authorList>
            <person name="Yoshida K."/>
            <person name="Sommer R.J."/>
        </authorList>
    </citation>
    <scope>NUCLEOTIDE SEQUENCE</scope>
    <source>
        <strain evidence="2">RS0144</strain>
    </source>
</reference>
<evidence type="ECO:0000313" key="2">
    <source>
        <dbReference type="EMBL" id="GMS80791.1"/>
    </source>
</evidence>